<protein>
    <submittedName>
        <fullName evidence="3">Uncharacterized protein</fullName>
    </submittedName>
</protein>
<evidence type="ECO:0000256" key="2">
    <source>
        <dbReference type="SAM" id="Phobius"/>
    </source>
</evidence>
<keyword evidence="2" id="KW-0472">Membrane</keyword>
<dbReference type="EMBL" id="VYZN01000023">
    <property type="protein sequence ID" value="KAE9536373.1"/>
    <property type="molecule type" value="Genomic_DNA"/>
</dbReference>
<gene>
    <name evidence="3" type="ORF">AGLY_007162</name>
</gene>
<dbReference type="Proteomes" id="UP000475862">
    <property type="component" value="Unassembled WGS sequence"/>
</dbReference>
<evidence type="ECO:0000313" key="4">
    <source>
        <dbReference type="Proteomes" id="UP000475862"/>
    </source>
</evidence>
<evidence type="ECO:0000313" key="3">
    <source>
        <dbReference type="EMBL" id="KAE9536373.1"/>
    </source>
</evidence>
<dbReference type="OrthoDB" id="10551853at2759"/>
<comment type="caution">
    <text evidence="3">The sequence shown here is derived from an EMBL/GenBank/DDBJ whole genome shotgun (WGS) entry which is preliminary data.</text>
</comment>
<name>A0A6G0TNV0_APHGL</name>
<feature type="region of interest" description="Disordered" evidence="1">
    <location>
        <begin position="157"/>
        <end position="177"/>
    </location>
</feature>
<keyword evidence="2" id="KW-1133">Transmembrane helix</keyword>
<evidence type="ECO:0000256" key="1">
    <source>
        <dbReference type="SAM" id="MobiDB-lite"/>
    </source>
</evidence>
<organism evidence="3 4">
    <name type="scientific">Aphis glycines</name>
    <name type="common">Soybean aphid</name>
    <dbReference type="NCBI Taxonomy" id="307491"/>
    <lineage>
        <taxon>Eukaryota</taxon>
        <taxon>Metazoa</taxon>
        <taxon>Ecdysozoa</taxon>
        <taxon>Arthropoda</taxon>
        <taxon>Hexapoda</taxon>
        <taxon>Insecta</taxon>
        <taxon>Pterygota</taxon>
        <taxon>Neoptera</taxon>
        <taxon>Paraneoptera</taxon>
        <taxon>Hemiptera</taxon>
        <taxon>Sternorrhyncha</taxon>
        <taxon>Aphidomorpha</taxon>
        <taxon>Aphidoidea</taxon>
        <taxon>Aphididae</taxon>
        <taxon>Aphidini</taxon>
        <taxon>Aphis</taxon>
        <taxon>Aphis</taxon>
    </lineage>
</organism>
<keyword evidence="4" id="KW-1185">Reference proteome</keyword>
<sequence length="214" mass="24970">MYTVNELVYIMYAYVYYIIQSNDQLRIQSCPSRISIVALEDLHRCICHTLQIQVSRKRENPAREPSGSNGILFLQYVECFRKFGNLPVVKHVRIVSSHNYTGSSLKISPIAYLHKYNTIILLKFIIVYYLYICYFVRKRPFSVQRAVKWKSPKCRAEKRKSPKVPGGKEEIPKSAGRRARRYPLHNQKLKCKPTTVSYEYLIFLVNGVALITTL</sequence>
<dbReference type="AlphaFoldDB" id="A0A6G0TNV0"/>
<reference evidence="3 4" key="1">
    <citation type="submission" date="2019-08" db="EMBL/GenBank/DDBJ databases">
        <title>The genome of the soybean aphid Biotype 1, its phylome, world population structure and adaptation to the North American continent.</title>
        <authorList>
            <person name="Giordano R."/>
            <person name="Donthu R.K."/>
            <person name="Hernandez A.G."/>
            <person name="Wright C.L."/>
            <person name="Zimin A.V."/>
        </authorList>
    </citation>
    <scope>NUCLEOTIDE SEQUENCE [LARGE SCALE GENOMIC DNA]</scope>
    <source>
        <tissue evidence="3">Whole aphids</tissue>
    </source>
</reference>
<feature type="transmembrane region" description="Helical" evidence="2">
    <location>
        <begin position="116"/>
        <end position="136"/>
    </location>
</feature>
<accession>A0A6G0TNV0</accession>
<proteinExistence type="predicted"/>
<keyword evidence="2" id="KW-0812">Transmembrane</keyword>